<protein>
    <submittedName>
        <fullName evidence="3">Dockerin</fullName>
    </submittedName>
</protein>
<feature type="signal peptide" evidence="2">
    <location>
        <begin position="1"/>
        <end position="35"/>
    </location>
</feature>
<dbReference type="EMBL" id="CP041217">
    <property type="protein sequence ID" value="QDH21572.1"/>
    <property type="molecule type" value="Genomic_DNA"/>
</dbReference>
<name>A0A4Y6UV27_SACBS</name>
<sequence length="802" mass="85659">MDSRNFRTDRKVEQKWRRSGVAALTALLAVTGSLAAVPARAEGVPVSGARQIAAQADAGTSAAAHAVRGVRNDGQTVSAANANHYETEHFQILWGNGGKHEQVTPELLQESGRTLEACWEVYVDVLKMRPSLASVNGAADPARTYKMNVIVMETGLPKYEQGWAFAGIDSDGYPYIMAAPGALRGDSVLPHELGHAIQFAHGQNSWRHSGYLGPWYEPVANWFREEYVVSQLYKRGGSTGRPELTFPYLAASSLTPVNGRAYYEAWPILKYLEENPDDLAGYGTGFVAQLLASGNPDNLQESFYELLARTNSKTDIQTAIGRYAAHMATFDFREKKVYNNEVKQQLQHGGIYWQQLYTMLNAVSGEPNTYAVPAERAPQAAGYNVIPLDATIPAGQTSVSVQATLNGSTQTPGAGWTAYLVAENASGVSRYSESFESGGSAELTVHAGEKAYVSVAATPTLESMSAVKIGIASWNGAFSEKKVPFESKPQYPYTLKLDGAQPQTRGIEGGAEHTVAKNPVVKNTFAEDAEDTFTEDAEYRFAEDGEDTFAEDAEDRFTVDGEDAFTEDGEDTFTEDGEDTFAEDEEDTFTEDAEDRFAEDGGSAHPNGGGFVANGASVDESVYVGPNARVLDRAVVKGTARIEDRAVVRGEAKVGGSARITNHALVQGGARVEGSAVVSGYAIVDESALVKDQARVGGQAIVRGEAVVSGSGQVLESAQASGYYEIGGNAVVKGLSLVRGGSRSAHGGAQGDAVTYGDFFDDQGYTLTSGAFSGYQSVQASVNTFKDGYAKKSDGGYERGTN</sequence>
<evidence type="ECO:0000256" key="2">
    <source>
        <dbReference type="SAM" id="SignalP"/>
    </source>
</evidence>
<proteinExistence type="predicted"/>
<dbReference type="KEGG" id="saca:FFV09_12415"/>
<keyword evidence="2" id="KW-0732">Signal</keyword>
<dbReference type="OrthoDB" id="6428915at2"/>
<feature type="compositionally biased region" description="Acidic residues" evidence="1">
    <location>
        <begin position="564"/>
        <end position="594"/>
    </location>
</feature>
<organism evidence="3 4">
    <name type="scientific">Saccharibacillus brassicae</name>
    <dbReference type="NCBI Taxonomy" id="2583377"/>
    <lineage>
        <taxon>Bacteria</taxon>
        <taxon>Bacillati</taxon>
        <taxon>Bacillota</taxon>
        <taxon>Bacilli</taxon>
        <taxon>Bacillales</taxon>
        <taxon>Paenibacillaceae</taxon>
        <taxon>Saccharibacillus</taxon>
    </lineage>
</organism>
<feature type="chain" id="PRO_5021368190" evidence="2">
    <location>
        <begin position="36"/>
        <end position="802"/>
    </location>
</feature>
<dbReference type="RefSeq" id="WP_141448117.1">
    <property type="nucleotide sequence ID" value="NZ_CP041217.1"/>
</dbReference>
<dbReference type="Gene3D" id="2.160.10.10">
    <property type="entry name" value="Hexapeptide repeat proteins"/>
    <property type="match status" value="1"/>
</dbReference>
<evidence type="ECO:0000256" key="1">
    <source>
        <dbReference type="SAM" id="MobiDB-lite"/>
    </source>
</evidence>
<evidence type="ECO:0000313" key="3">
    <source>
        <dbReference type="EMBL" id="QDH21572.1"/>
    </source>
</evidence>
<dbReference type="AlphaFoldDB" id="A0A4Y6UV27"/>
<keyword evidence="4" id="KW-1185">Reference proteome</keyword>
<dbReference type="InterPro" id="IPR045690">
    <property type="entry name" value="DUF6055"/>
</dbReference>
<evidence type="ECO:0000313" key="4">
    <source>
        <dbReference type="Proteomes" id="UP000316968"/>
    </source>
</evidence>
<dbReference type="InterPro" id="IPR011004">
    <property type="entry name" value="Trimer_LpxA-like_sf"/>
</dbReference>
<reference evidence="3 4" key="1">
    <citation type="submission" date="2019-06" db="EMBL/GenBank/DDBJ databases">
        <title>Saccharibacillus brassicae sp. nov., an endophytic bacterium isolated from Chinese cabbage seeds (Brassica pekinensis).</title>
        <authorList>
            <person name="Jiang L."/>
            <person name="Lee J."/>
            <person name="Kim S.W."/>
        </authorList>
    </citation>
    <scope>NUCLEOTIDE SEQUENCE [LARGE SCALE GENOMIC DNA]</scope>
    <source>
        <strain evidence="4">KCTC 43072 / ATSA2</strain>
    </source>
</reference>
<dbReference type="Pfam" id="PF19527">
    <property type="entry name" value="DUF6055"/>
    <property type="match status" value="1"/>
</dbReference>
<dbReference type="Proteomes" id="UP000316968">
    <property type="component" value="Chromosome"/>
</dbReference>
<accession>A0A4Y6UV27</accession>
<gene>
    <name evidence="3" type="ORF">FFV09_12415</name>
</gene>
<feature type="region of interest" description="Disordered" evidence="1">
    <location>
        <begin position="564"/>
        <end position="612"/>
    </location>
</feature>
<dbReference type="SUPFAM" id="SSF51161">
    <property type="entry name" value="Trimeric LpxA-like enzymes"/>
    <property type="match status" value="1"/>
</dbReference>